<evidence type="ECO:0000313" key="2">
    <source>
        <dbReference type="EMBL" id="GEB83277.1"/>
    </source>
</evidence>
<dbReference type="SUPFAM" id="SSF52540">
    <property type="entry name" value="P-loop containing nucleoside triphosphate hydrolases"/>
    <property type="match status" value="1"/>
</dbReference>
<dbReference type="RefSeq" id="WP_048835774.1">
    <property type="nucleotide sequence ID" value="NZ_BJMU01000008.1"/>
</dbReference>
<dbReference type="InterPro" id="IPR049996">
    <property type="entry name" value="Slr7037-like"/>
</dbReference>
<feature type="domain" description="TOTE conflict system primase" evidence="1">
    <location>
        <begin position="22"/>
        <end position="171"/>
    </location>
</feature>
<gene>
    <name evidence="2" type="ORF">AOR01nite_17540</name>
</gene>
<accession>A0A4Y3TQC4</accession>
<dbReference type="Pfam" id="PF22548">
    <property type="entry name" value="AEP-TOTE"/>
    <property type="match status" value="1"/>
</dbReference>
<sequence>MFRLFTGNPAGHGTYVAEASGATTSRKKVEIKKTARTIKTPPTTDLWQQHIDGTRPLGIVPVMPDGTCHWAGIDIDEYDLVHTDIVKALAERDLPGIVCRSKSGGAHILFFFSEPINAGKVKAKLKGVVADLGWPADTEVFPKQDIPNIGNWLNMPYFDAEHGTRYAVLADGRGMSLYQFLKVAEAGRITEAQFNILNAAEVAPSFQREAIPLRELTDEEKALVERTGGTEAALGELDAAVARITDTAEGGRNSRVFACSARIGELVGGGEIDRPFAEKKLIAAGITTGLPPGEAVQVVHNGLNTGIRNPRNAVTVDWKKAGMLSRRVPFLVDIDSAAQGSPTARAWVERLVAERKAFILSTMSIPPEARQRHLYEQRASLPDLKAEDYRGVIILRAPMGQGKTKVVGRRFADWAKSRPAAEVPDPLGDGMRTQKPGFIALCHRVTLTGSLSGVLDVTYYKDADGQESDLATCLPSLKKSEFSGVRDACEYIFIDEVSQVLRFLASDINDRAIYEALKDVVRQAKCVIAADAGADARTVRFLEECRPGETFRIIDVTPEQRPELDVEYLVHSGRGAASAIWGRIDAELDAGERLWVSCESVKEAKALTEHLVNQGRRVLGIWAENKFNRDQETFLLAPETESRKYDVVVHSPVISSGISIEHGKNEHFTFGVFIGAGYTATPADAAQMMRRVRYLKKLIVSLPEINNLKQRDDLEGYLKGQREAARLAGVDVLSYDEFRAEVSVDDANSRADFGNGLLWVLEEMGASIRRGNADTDAVLAEERTALRVEGEATYVLGVQNASVIDGDRFNELKLTERITEEQRYELEAFRIREGLNVADLDDATIALWDHGRGVGVLDRMASAKGKEVPDSGEMTISKRKLWSQIREAYGRILAGVDLKEGVRVSKEEAQGIADRAWDERFLMAHLGVVPVRWRVDAKRRSAYLEVKDIFLRLGLTCKTIRNRRAGTESYAVAGVDTVCQMVGYRWAPERWDGPLFGGSNIREFKKPARQTTPEQLPLLLPANDDPNLWPEFTEKPSAIFPWMEINPADLPDFIRSDPAFWQMAT</sequence>
<comment type="caution">
    <text evidence="2">The sequence shown here is derived from an EMBL/GenBank/DDBJ whole genome shotgun (WGS) entry which is preliminary data.</text>
</comment>
<dbReference type="AlphaFoldDB" id="A0A4Y3TQC4"/>
<dbReference type="EMBL" id="BJMU01000008">
    <property type="protein sequence ID" value="GEB83277.1"/>
    <property type="molecule type" value="Genomic_DNA"/>
</dbReference>
<dbReference type="Proteomes" id="UP000317617">
    <property type="component" value="Unassembled WGS sequence"/>
</dbReference>
<protein>
    <recommendedName>
        <fullName evidence="1">TOTE conflict system primase domain-containing protein</fullName>
    </recommendedName>
</protein>
<name>A0A4Y3TQC4_9PROT</name>
<proteinExistence type="predicted"/>
<dbReference type="NCBIfam" id="NF042913">
    <property type="entry name" value="CyRepA1"/>
    <property type="match status" value="1"/>
</dbReference>
<evidence type="ECO:0000259" key="1">
    <source>
        <dbReference type="Pfam" id="PF22548"/>
    </source>
</evidence>
<dbReference type="InterPro" id="IPR054347">
    <property type="entry name" value="TOTE_primase"/>
</dbReference>
<dbReference type="InterPro" id="IPR027417">
    <property type="entry name" value="P-loop_NTPase"/>
</dbReference>
<evidence type="ECO:0000313" key="3">
    <source>
        <dbReference type="Proteomes" id="UP000317617"/>
    </source>
</evidence>
<reference evidence="2 3" key="1">
    <citation type="submission" date="2019-06" db="EMBL/GenBank/DDBJ databases">
        <title>Whole genome shotgun sequence of Acetobacter orleanensis NBRC 13752.</title>
        <authorList>
            <person name="Hosoyama A."/>
            <person name="Uohara A."/>
            <person name="Ohji S."/>
            <person name="Ichikawa N."/>
        </authorList>
    </citation>
    <scope>NUCLEOTIDE SEQUENCE [LARGE SCALE GENOMIC DNA]</scope>
    <source>
        <strain evidence="2 3">NBRC 13752</strain>
    </source>
</reference>
<organism evidence="2 3">
    <name type="scientific">Acetobacter orleanensis</name>
    <dbReference type="NCBI Taxonomy" id="104099"/>
    <lineage>
        <taxon>Bacteria</taxon>
        <taxon>Pseudomonadati</taxon>
        <taxon>Pseudomonadota</taxon>
        <taxon>Alphaproteobacteria</taxon>
        <taxon>Acetobacterales</taxon>
        <taxon>Acetobacteraceae</taxon>
        <taxon>Acetobacter</taxon>
    </lineage>
</organism>
<keyword evidence="3" id="KW-1185">Reference proteome</keyword>
<dbReference type="OrthoDB" id="9763644at2"/>